<dbReference type="PANTHER" id="PTHR11241">
    <property type="entry name" value="DEOXYURIDINE 5'-TRIPHOSPHATE NUCLEOTIDOHYDROLASE"/>
    <property type="match status" value="1"/>
</dbReference>
<accession>A0A8S5SET2</accession>
<keyword evidence="4" id="KW-0546">Nucleotide metabolism</keyword>
<dbReference type="InterPro" id="IPR036157">
    <property type="entry name" value="dUTPase-like_sf"/>
</dbReference>
<dbReference type="EC" id="3.6.1.23" evidence="2"/>
<dbReference type="Gene3D" id="2.70.40.10">
    <property type="match status" value="1"/>
</dbReference>
<evidence type="ECO:0000313" key="6">
    <source>
        <dbReference type="EMBL" id="DAF49323.1"/>
    </source>
</evidence>
<dbReference type="GO" id="GO:0000287">
    <property type="term" value="F:magnesium ion binding"/>
    <property type="evidence" value="ECO:0007669"/>
    <property type="project" value="InterPro"/>
</dbReference>
<dbReference type="InterPro" id="IPR033704">
    <property type="entry name" value="dUTPase_trimeric"/>
</dbReference>
<protein>
    <recommendedName>
        <fullName evidence="2">dUTP diphosphatase</fullName>
        <ecNumber evidence="2">3.6.1.23</ecNumber>
    </recommendedName>
</protein>
<dbReference type="Pfam" id="PF00692">
    <property type="entry name" value="dUTPase"/>
    <property type="match status" value="1"/>
</dbReference>
<dbReference type="InterPro" id="IPR008181">
    <property type="entry name" value="dUTPase"/>
</dbReference>
<keyword evidence="3" id="KW-0378">Hydrolase</keyword>
<dbReference type="EMBL" id="BK032580">
    <property type="protein sequence ID" value="DAF49323.1"/>
    <property type="molecule type" value="Genomic_DNA"/>
</dbReference>
<evidence type="ECO:0000256" key="3">
    <source>
        <dbReference type="ARBA" id="ARBA00022801"/>
    </source>
</evidence>
<evidence type="ECO:0000256" key="4">
    <source>
        <dbReference type="ARBA" id="ARBA00023080"/>
    </source>
</evidence>
<dbReference type="PANTHER" id="PTHR11241:SF0">
    <property type="entry name" value="DEOXYURIDINE 5'-TRIPHOSPHATE NUCLEOTIDOHYDROLASE"/>
    <property type="match status" value="1"/>
</dbReference>
<dbReference type="GO" id="GO:0006226">
    <property type="term" value="P:dUMP biosynthetic process"/>
    <property type="evidence" value="ECO:0007669"/>
    <property type="project" value="InterPro"/>
</dbReference>
<name>A0A8S5SET2_9CAUD</name>
<evidence type="ECO:0000259" key="5">
    <source>
        <dbReference type="Pfam" id="PF00692"/>
    </source>
</evidence>
<sequence length="145" mass="15955">MEQYFARVTGYPDAVIPERKTKGSAGYDLCAYKNGKIEPGATVLVETGIKCKMRPETLLQVHLRSSIGIKNHVMLANGTGIIDADYFDNPDNEGHIHIPIFNYGEEPFYYSAGERIAQGIFLEYGKVDGDMTVAERVGGFGSTND</sequence>
<dbReference type="NCBIfam" id="TIGR00576">
    <property type="entry name" value="dut"/>
    <property type="match status" value="1"/>
</dbReference>
<evidence type="ECO:0000256" key="1">
    <source>
        <dbReference type="ARBA" id="ARBA00006581"/>
    </source>
</evidence>
<feature type="domain" description="dUTPase-like" evidence="5">
    <location>
        <begin position="14"/>
        <end position="126"/>
    </location>
</feature>
<organism evidence="6">
    <name type="scientific">Siphoviridae sp. ct3q24</name>
    <dbReference type="NCBI Taxonomy" id="2827772"/>
    <lineage>
        <taxon>Viruses</taxon>
        <taxon>Duplodnaviria</taxon>
        <taxon>Heunggongvirae</taxon>
        <taxon>Uroviricota</taxon>
        <taxon>Caudoviricetes</taxon>
    </lineage>
</organism>
<evidence type="ECO:0000256" key="2">
    <source>
        <dbReference type="ARBA" id="ARBA00012379"/>
    </source>
</evidence>
<comment type="similarity">
    <text evidence="1">Belongs to the dUTPase family.</text>
</comment>
<dbReference type="GO" id="GO:0046081">
    <property type="term" value="P:dUTP catabolic process"/>
    <property type="evidence" value="ECO:0007669"/>
    <property type="project" value="InterPro"/>
</dbReference>
<dbReference type="GO" id="GO:0004170">
    <property type="term" value="F:dUTP diphosphatase activity"/>
    <property type="evidence" value="ECO:0007669"/>
    <property type="project" value="UniProtKB-EC"/>
</dbReference>
<dbReference type="CDD" id="cd07557">
    <property type="entry name" value="trimeric_dUTPase"/>
    <property type="match status" value="1"/>
</dbReference>
<dbReference type="SUPFAM" id="SSF51283">
    <property type="entry name" value="dUTPase-like"/>
    <property type="match status" value="1"/>
</dbReference>
<reference evidence="6" key="1">
    <citation type="journal article" date="2021" name="Proc. Natl. Acad. Sci. U.S.A.">
        <title>A Catalog of Tens of Thousands of Viruses from Human Metagenomes Reveals Hidden Associations with Chronic Diseases.</title>
        <authorList>
            <person name="Tisza M.J."/>
            <person name="Buck C.B."/>
        </authorList>
    </citation>
    <scope>NUCLEOTIDE SEQUENCE</scope>
    <source>
        <strain evidence="6">Ct3q24</strain>
    </source>
</reference>
<proteinExistence type="inferred from homology"/>
<dbReference type="InterPro" id="IPR029054">
    <property type="entry name" value="dUTPase-like"/>
</dbReference>